<feature type="transmembrane region" description="Helical" evidence="1">
    <location>
        <begin position="161"/>
        <end position="182"/>
    </location>
</feature>
<dbReference type="AlphaFoldDB" id="A0A196SN59"/>
<gene>
    <name evidence="3" type="ORF">AV274_0619</name>
</gene>
<keyword evidence="1" id="KW-0812">Transmembrane</keyword>
<sequence>MLLRAVWGSLLILALGWSLAYSHNHSFAEMTMSADIASGERRELCINNSSDIYDLWNNRYLHIDASSKLFELYSKKTVIVEYLNNKNVGDKIHIGGKKNAYSVDVRMYFSQCYLVDNTNRDGTVLHVTAYTYRRYCYWNAAIITFLCVLLIFDPKIILNEALFFGLSITAFFVMMASVITYIPHMYLNLPGQHVIMEGFTNSLGFIVFYSVFIVAIFSFILRLSLNYYHFSLQTLHKIPRIVSTIGPLMCQYQQWIFGLYLGIALFLVPRNKDSFWVVLILGLVFALLLVIGGGDIIYHNLKSGLFVALIVLIIVPLIFMLNHPSAFSNHITEEKKEE</sequence>
<evidence type="ECO:0000256" key="2">
    <source>
        <dbReference type="SAM" id="SignalP"/>
    </source>
</evidence>
<feature type="transmembrane region" description="Helical" evidence="1">
    <location>
        <begin position="304"/>
        <end position="321"/>
    </location>
</feature>
<evidence type="ECO:0000313" key="3">
    <source>
        <dbReference type="EMBL" id="OAO17676.1"/>
    </source>
</evidence>
<feature type="transmembrane region" description="Helical" evidence="1">
    <location>
        <begin position="202"/>
        <end position="225"/>
    </location>
</feature>
<feature type="signal peptide" evidence="2">
    <location>
        <begin position="1"/>
        <end position="22"/>
    </location>
</feature>
<feature type="transmembrane region" description="Helical" evidence="1">
    <location>
        <begin position="137"/>
        <end position="154"/>
    </location>
</feature>
<evidence type="ECO:0000313" key="4">
    <source>
        <dbReference type="Proteomes" id="UP000078348"/>
    </source>
</evidence>
<reference evidence="3 4" key="1">
    <citation type="submission" date="2016-05" db="EMBL/GenBank/DDBJ databases">
        <title>Nuclear genome of Blastocystis sp. subtype 1 NandII.</title>
        <authorList>
            <person name="Gentekaki E."/>
            <person name="Curtis B."/>
            <person name="Stairs C."/>
            <person name="Eme L."/>
            <person name="Herman E."/>
            <person name="Klimes V."/>
            <person name="Arias M.C."/>
            <person name="Elias M."/>
            <person name="Hilliou F."/>
            <person name="Klute M."/>
            <person name="Malik S.-B."/>
            <person name="Pightling A."/>
            <person name="Rachubinski R."/>
            <person name="Salas D."/>
            <person name="Schlacht A."/>
            <person name="Suga H."/>
            <person name="Archibald J."/>
            <person name="Ball S.G."/>
            <person name="Clark G."/>
            <person name="Dacks J."/>
            <person name="Van Der Giezen M."/>
            <person name="Tsaousis A."/>
            <person name="Roger A."/>
        </authorList>
    </citation>
    <scope>NUCLEOTIDE SEQUENCE [LARGE SCALE GENOMIC DNA]</scope>
    <source>
        <strain evidence="4">ATCC 50177 / NandII</strain>
    </source>
</reference>
<keyword evidence="1" id="KW-1133">Transmembrane helix</keyword>
<proteinExistence type="predicted"/>
<dbReference type="EMBL" id="LXWW01000022">
    <property type="protein sequence ID" value="OAO17676.1"/>
    <property type="molecule type" value="Genomic_DNA"/>
</dbReference>
<name>A0A196SN59_BLAHN</name>
<feature type="transmembrane region" description="Helical" evidence="1">
    <location>
        <begin position="245"/>
        <end position="268"/>
    </location>
</feature>
<dbReference type="Proteomes" id="UP000078348">
    <property type="component" value="Unassembled WGS sequence"/>
</dbReference>
<keyword evidence="4" id="KW-1185">Reference proteome</keyword>
<keyword evidence="1" id="KW-0472">Membrane</keyword>
<organism evidence="3 4">
    <name type="scientific">Blastocystis sp. subtype 1 (strain ATCC 50177 / NandII)</name>
    <dbReference type="NCBI Taxonomy" id="478820"/>
    <lineage>
        <taxon>Eukaryota</taxon>
        <taxon>Sar</taxon>
        <taxon>Stramenopiles</taxon>
        <taxon>Bigyra</taxon>
        <taxon>Opalozoa</taxon>
        <taxon>Opalinata</taxon>
        <taxon>Blastocystidae</taxon>
        <taxon>Blastocystis</taxon>
    </lineage>
</organism>
<accession>A0A196SN59</accession>
<feature type="transmembrane region" description="Helical" evidence="1">
    <location>
        <begin position="274"/>
        <end position="292"/>
    </location>
</feature>
<keyword evidence="2" id="KW-0732">Signal</keyword>
<protein>
    <submittedName>
        <fullName evidence="3">Uncharacterized protein</fullName>
    </submittedName>
</protein>
<evidence type="ECO:0000256" key="1">
    <source>
        <dbReference type="SAM" id="Phobius"/>
    </source>
</evidence>
<feature type="chain" id="PRO_5008274723" evidence="2">
    <location>
        <begin position="23"/>
        <end position="338"/>
    </location>
</feature>
<comment type="caution">
    <text evidence="3">The sequence shown here is derived from an EMBL/GenBank/DDBJ whole genome shotgun (WGS) entry which is preliminary data.</text>
</comment>